<dbReference type="InterPro" id="IPR012416">
    <property type="entry name" value="CBP60"/>
</dbReference>
<proteinExistence type="predicted"/>
<organism evidence="3 4">
    <name type="scientific">Cinchona calisaya</name>
    <dbReference type="NCBI Taxonomy" id="153742"/>
    <lineage>
        <taxon>Eukaryota</taxon>
        <taxon>Viridiplantae</taxon>
        <taxon>Streptophyta</taxon>
        <taxon>Embryophyta</taxon>
        <taxon>Tracheophyta</taxon>
        <taxon>Spermatophyta</taxon>
        <taxon>Magnoliopsida</taxon>
        <taxon>eudicotyledons</taxon>
        <taxon>Gunneridae</taxon>
        <taxon>Pentapetalae</taxon>
        <taxon>asterids</taxon>
        <taxon>lamiids</taxon>
        <taxon>Gentianales</taxon>
        <taxon>Rubiaceae</taxon>
        <taxon>Cinchonoideae</taxon>
        <taxon>Cinchoneae</taxon>
        <taxon>Cinchona</taxon>
    </lineage>
</organism>
<accession>A0ABD2Z485</accession>
<feature type="non-terminal residue" evidence="3">
    <location>
        <position position="1"/>
    </location>
</feature>
<evidence type="ECO:0000256" key="1">
    <source>
        <dbReference type="SAM" id="MobiDB-lite"/>
    </source>
</evidence>
<dbReference type="PANTHER" id="PTHR31713:SF14">
    <property type="entry name" value="CALMODULIN-BINDING PROTEIN 60 A"/>
    <property type="match status" value="1"/>
</dbReference>
<dbReference type="AlphaFoldDB" id="A0ABD2Z485"/>
<evidence type="ECO:0000259" key="2">
    <source>
        <dbReference type="Pfam" id="PF20451"/>
    </source>
</evidence>
<evidence type="ECO:0000313" key="4">
    <source>
        <dbReference type="Proteomes" id="UP001630127"/>
    </source>
</evidence>
<sequence length="196" mass="21940">NSRKSGRIYERLAQEEVNAVGDINTLLSKDPEKLKRVFGLSEKTWKATVNHAQKYIPDKNINCCQENTGGTNTVRQFLIICGRTHANMLVASAYEHEGVVSFGNEAFLLQYRSHSFSTMEPEIGEFDHTKLNSAFVSSNPEMVECDHTKLGTPFEDTLSSFNLTRCTSVTDFWNSSDSSLQGQDSYSTSNGPFIIH</sequence>
<dbReference type="InterPro" id="IPR046830">
    <property type="entry name" value="Calmod_bind_M"/>
</dbReference>
<comment type="caution">
    <text evidence="3">The sequence shown here is derived from an EMBL/GenBank/DDBJ whole genome shotgun (WGS) entry which is preliminary data.</text>
</comment>
<dbReference type="PANTHER" id="PTHR31713">
    <property type="entry name" value="OS02G0177800 PROTEIN"/>
    <property type="match status" value="1"/>
</dbReference>
<protein>
    <recommendedName>
        <fullName evidence="2">Calmodulin binding protein central domain-containing protein</fullName>
    </recommendedName>
</protein>
<dbReference type="Pfam" id="PF20451">
    <property type="entry name" value="Calmod_bind_M"/>
    <property type="match status" value="1"/>
</dbReference>
<keyword evidence="4" id="KW-1185">Reference proteome</keyword>
<gene>
    <name evidence="3" type="ORF">ACH5RR_025644</name>
</gene>
<dbReference type="Proteomes" id="UP001630127">
    <property type="component" value="Unassembled WGS sequence"/>
</dbReference>
<feature type="region of interest" description="Disordered" evidence="1">
    <location>
        <begin position="175"/>
        <end position="196"/>
    </location>
</feature>
<reference evidence="3 4" key="1">
    <citation type="submission" date="2024-11" db="EMBL/GenBank/DDBJ databases">
        <title>A near-complete genome assembly of Cinchona calisaya.</title>
        <authorList>
            <person name="Lian D.C."/>
            <person name="Zhao X.W."/>
            <person name="Wei L."/>
        </authorList>
    </citation>
    <scope>NUCLEOTIDE SEQUENCE [LARGE SCALE GENOMIC DNA]</scope>
    <source>
        <tissue evidence="3">Nenye</tissue>
    </source>
</reference>
<feature type="domain" description="Calmodulin binding protein central" evidence="2">
    <location>
        <begin position="4"/>
        <end position="53"/>
    </location>
</feature>
<evidence type="ECO:0000313" key="3">
    <source>
        <dbReference type="EMBL" id="KAL3512927.1"/>
    </source>
</evidence>
<dbReference type="EMBL" id="JBJUIK010000011">
    <property type="protein sequence ID" value="KAL3512927.1"/>
    <property type="molecule type" value="Genomic_DNA"/>
</dbReference>
<name>A0ABD2Z485_9GENT</name>